<evidence type="ECO:0000256" key="2">
    <source>
        <dbReference type="ARBA" id="ARBA00012513"/>
    </source>
</evidence>
<dbReference type="SUPFAM" id="SSF56112">
    <property type="entry name" value="Protein kinase-like (PK-like)"/>
    <property type="match status" value="1"/>
</dbReference>
<evidence type="ECO:0000259" key="12">
    <source>
        <dbReference type="PROSITE" id="PS50011"/>
    </source>
</evidence>
<sequence length="293" mass="32493">MESNILSRLEEHNVIGSGGSGKVYRIIVDPSGDAVAVKRILNNQKLKEKLEKQFAAELEILGNIKHRHIYMENSSFDHWLHKKKGSLPIPGVANNMILDWPKRLQIALGAAKGLCYMHNDCSSPIIHRDVKSSNILLDSEFNAKIADFGLARMLVKPGEAVTMSAVAGSRGYLAPEYAHTTRANENINVYSFGVILLELTTGREANDGNEGMGLADWACCHVQHGKPISDAIDEGIKDSPPAMKEVVQMLLRCSDPLHNVEKKFRHSLDAAPLLGNSKNIRQYFIQPCFIDHF</sequence>
<evidence type="ECO:0000313" key="14">
    <source>
        <dbReference type="Proteomes" id="UP000030711"/>
    </source>
</evidence>
<keyword evidence="4" id="KW-0808">Transferase</keyword>
<evidence type="ECO:0000256" key="10">
    <source>
        <dbReference type="PROSITE-ProRule" id="PRU10141"/>
    </source>
</evidence>
<evidence type="ECO:0000256" key="6">
    <source>
        <dbReference type="ARBA" id="ARBA00022777"/>
    </source>
</evidence>
<dbReference type="Gene3D" id="1.10.510.10">
    <property type="entry name" value="Transferase(Phosphotransferase) domain 1"/>
    <property type="match status" value="1"/>
</dbReference>
<dbReference type="AlphaFoldDB" id="A0AAD9T789"/>
<reference evidence="13 14" key="1">
    <citation type="journal article" date="2014" name="Nature">
        <title>The genome of Eucalyptus grandis.</title>
        <authorList>
            <person name="Myburg A.A."/>
            <person name="Grattapaglia D."/>
            <person name="Tuskan G.A."/>
            <person name="Hellsten U."/>
            <person name="Hayes R.D."/>
            <person name="Grimwood J."/>
            <person name="Jenkins J."/>
            <person name="Lindquist E."/>
            <person name="Tice H."/>
            <person name="Bauer D."/>
            <person name="Goodstein D.M."/>
            <person name="Dubchak I."/>
            <person name="Poliakov A."/>
            <person name="Mizrachi E."/>
            <person name="Kullan A.R."/>
            <person name="Hussey S.G."/>
            <person name="Pinard D."/>
            <person name="van der Merwe K."/>
            <person name="Singh P."/>
            <person name="van Jaarsveld I."/>
            <person name="Silva-Junior O.B."/>
            <person name="Togawa R.C."/>
            <person name="Pappas M.R."/>
            <person name="Faria D.A."/>
            <person name="Sansaloni C.P."/>
            <person name="Petroli C.D."/>
            <person name="Yang X."/>
            <person name="Ranjan P."/>
            <person name="Tschaplinski T.J."/>
            <person name="Ye C.Y."/>
            <person name="Li T."/>
            <person name="Sterck L."/>
            <person name="Vanneste K."/>
            <person name="Murat F."/>
            <person name="Soler M."/>
            <person name="Clemente H.S."/>
            <person name="Saidi N."/>
            <person name="Cassan-Wang H."/>
            <person name="Dunand C."/>
            <person name="Hefer C.A."/>
            <person name="Bornberg-Bauer E."/>
            <person name="Kersting A.R."/>
            <person name="Vining K."/>
            <person name="Amarasinghe V."/>
            <person name="Ranik M."/>
            <person name="Naithani S."/>
            <person name="Elser J."/>
            <person name="Boyd A.E."/>
            <person name="Liston A."/>
            <person name="Spatafora J.W."/>
            <person name="Dharmwardhana P."/>
            <person name="Raja R."/>
            <person name="Sullivan C."/>
            <person name="Romanel E."/>
            <person name="Alves-Ferreira M."/>
            <person name="Kulheim C."/>
            <person name="Foley W."/>
            <person name="Carocha V."/>
            <person name="Paiva J."/>
            <person name="Kudrna D."/>
            <person name="Brommonschenkel S.H."/>
            <person name="Pasquali G."/>
            <person name="Byrne M."/>
            <person name="Rigault P."/>
            <person name="Tibbits J."/>
            <person name="Spokevicius A."/>
            <person name="Jones R.C."/>
            <person name="Steane D.A."/>
            <person name="Vaillancourt R.E."/>
            <person name="Potts B.M."/>
            <person name="Joubert F."/>
            <person name="Barry K."/>
            <person name="Pappas G.J."/>
            <person name="Strauss S.H."/>
            <person name="Jaiswal P."/>
            <person name="Grima-Pettenati J."/>
            <person name="Salse J."/>
            <person name="Van de Peer Y."/>
            <person name="Rokhsar D.S."/>
            <person name="Schmutz J."/>
        </authorList>
    </citation>
    <scope>NUCLEOTIDE SEQUENCE [LARGE SCALE GENOMIC DNA]</scope>
    <source>
        <strain evidence="14">cv. BRASUZ1</strain>
        <tissue evidence="13">Leaf extractions</tissue>
    </source>
</reference>
<comment type="catalytic activity">
    <reaction evidence="8">
        <text>L-threonyl-[protein] + ATP = O-phospho-L-threonyl-[protein] + ADP + H(+)</text>
        <dbReference type="Rhea" id="RHEA:46608"/>
        <dbReference type="Rhea" id="RHEA-COMP:11060"/>
        <dbReference type="Rhea" id="RHEA-COMP:11605"/>
        <dbReference type="ChEBI" id="CHEBI:15378"/>
        <dbReference type="ChEBI" id="CHEBI:30013"/>
        <dbReference type="ChEBI" id="CHEBI:30616"/>
        <dbReference type="ChEBI" id="CHEBI:61977"/>
        <dbReference type="ChEBI" id="CHEBI:456216"/>
        <dbReference type="EC" id="2.7.11.1"/>
    </reaction>
</comment>
<evidence type="ECO:0000256" key="7">
    <source>
        <dbReference type="ARBA" id="ARBA00022840"/>
    </source>
</evidence>
<evidence type="ECO:0000256" key="8">
    <source>
        <dbReference type="ARBA" id="ARBA00047899"/>
    </source>
</evidence>
<keyword evidence="3 11" id="KW-0723">Serine/threonine-protein kinase</keyword>
<dbReference type="SMART" id="SM00220">
    <property type="entry name" value="S_TKc"/>
    <property type="match status" value="1"/>
</dbReference>
<dbReference type="GO" id="GO:0004674">
    <property type="term" value="F:protein serine/threonine kinase activity"/>
    <property type="evidence" value="ECO:0007669"/>
    <property type="project" value="UniProtKB-KW"/>
</dbReference>
<comment type="similarity">
    <text evidence="11">Belongs to the protein kinase superfamily.</text>
</comment>
<comment type="caution">
    <text evidence="13">The sequence shown here is derived from an EMBL/GenBank/DDBJ whole genome shotgun (WGS) entry which is preliminary data.</text>
</comment>
<dbReference type="Gene3D" id="3.30.200.20">
    <property type="entry name" value="Phosphorylase Kinase, domain 1"/>
    <property type="match status" value="1"/>
</dbReference>
<dbReference type="PANTHER" id="PTHR48006:SF92">
    <property type="entry name" value="LRR RECEPTOR-LIKE SERINE_THREONINE-PROTEIN KINASE GSO1"/>
    <property type="match status" value="1"/>
</dbReference>
<dbReference type="GO" id="GO:0005524">
    <property type="term" value="F:ATP binding"/>
    <property type="evidence" value="ECO:0007669"/>
    <property type="project" value="UniProtKB-UniRule"/>
</dbReference>
<dbReference type="EMBL" id="MU852714">
    <property type="protein sequence ID" value="KAK2630909.1"/>
    <property type="molecule type" value="Genomic_DNA"/>
</dbReference>
<dbReference type="InterPro" id="IPR011009">
    <property type="entry name" value="Kinase-like_dom_sf"/>
</dbReference>
<dbReference type="Proteomes" id="UP000030711">
    <property type="component" value="Unassembled WGS sequence"/>
</dbReference>
<dbReference type="GO" id="GO:0016020">
    <property type="term" value="C:membrane"/>
    <property type="evidence" value="ECO:0007669"/>
    <property type="project" value="UniProtKB-SubCell"/>
</dbReference>
<comment type="catalytic activity">
    <reaction evidence="9">
        <text>L-seryl-[protein] + ATP = O-phospho-L-seryl-[protein] + ADP + H(+)</text>
        <dbReference type="Rhea" id="RHEA:17989"/>
        <dbReference type="Rhea" id="RHEA-COMP:9863"/>
        <dbReference type="Rhea" id="RHEA-COMP:11604"/>
        <dbReference type="ChEBI" id="CHEBI:15378"/>
        <dbReference type="ChEBI" id="CHEBI:29999"/>
        <dbReference type="ChEBI" id="CHEBI:30616"/>
        <dbReference type="ChEBI" id="CHEBI:83421"/>
        <dbReference type="ChEBI" id="CHEBI:456216"/>
        <dbReference type="EC" id="2.7.11.1"/>
    </reaction>
</comment>
<evidence type="ECO:0000256" key="9">
    <source>
        <dbReference type="ARBA" id="ARBA00048679"/>
    </source>
</evidence>
<feature type="binding site" evidence="10">
    <location>
        <position position="38"/>
    </location>
    <ligand>
        <name>ATP</name>
        <dbReference type="ChEBI" id="CHEBI:30616"/>
    </ligand>
</feature>
<dbReference type="InterPro" id="IPR017441">
    <property type="entry name" value="Protein_kinase_ATP_BS"/>
</dbReference>
<dbReference type="InterPro" id="IPR051824">
    <property type="entry name" value="LRR_Rcpt-Like_S/T_Kinase"/>
</dbReference>
<evidence type="ECO:0000256" key="3">
    <source>
        <dbReference type="ARBA" id="ARBA00022527"/>
    </source>
</evidence>
<evidence type="ECO:0000256" key="11">
    <source>
        <dbReference type="RuleBase" id="RU000304"/>
    </source>
</evidence>
<evidence type="ECO:0000256" key="1">
    <source>
        <dbReference type="ARBA" id="ARBA00004479"/>
    </source>
</evidence>
<accession>A0AAD9T789</accession>
<dbReference type="InterPro" id="IPR000719">
    <property type="entry name" value="Prot_kinase_dom"/>
</dbReference>
<evidence type="ECO:0000313" key="13">
    <source>
        <dbReference type="EMBL" id="KAK2630909.1"/>
    </source>
</evidence>
<name>A0AAD9T789_EUCGR</name>
<gene>
    <name evidence="13" type="ORF">EUGRSUZ_L03727</name>
</gene>
<keyword evidence="14" id="KW-1185">Reference proteome</keyword>
<dbReference type="EC" id="2.7.11.1" evidence="2"/>
<dbReference type="PANTHER" id="PTHR48006">
    <property type="entry name" value="LEUCINE-RICH REPEAT-CONTAINING PROTEIN DDB_G0281931-RELATED"/>
    <property type="match status" value="1"/>
</dbReference>
<evidence type="ECO:0000256" key="5">
    <source>
        <dbReference type="ARBA" id="ARBA00022741"/>
    </source>
</evidence>
<dbReference type="PROSITE" id="PS00108">
    <property type="entry name" value="PROTEIN_KINASE_ST"/>
    <property type="match status" value="1"/>
</dbReference>
<dbReference type="FunFam" id="1.10.510.10:FF:001023">
    <property type="entry name" value="Os07g0541700 protein"/>
    <property type="match status" value="1"/>
</dbReference>
<comment type="subcellular location">
    <subcellularLocation>
        <location evidence="1">Membrane</location>
        <topology evidence="1">Single-pass type I membrane protein</topology>
    </subcellularLocation>
</comment>
<dbReference type="PROSITE" id="PS00107">
    <property type="entry name" value="PROTEIN_KINASE_ATP"/>
    <property type="match status" value="1"/>
</dbReference>
<organism evidence="13 14">
    <name type="scientific">Eucalyptus grandis</name>
    <name type="common">Flooded gum</name>
    <dbReference type="NCBI Taxonomy" id="71139"/>
    <lineage>
        <taxon>Eukaryota</taxon>
        <taxon>Viridiplantae</taxon>
        <taxon>Streptophyta</taxon>
        <taxon>Embryophyta</taxon>
        <taxon>Tracheophyta</taxon>
        <taxon>Spermatophyta</taxon>
        <taxon>Magnoliopsida</taxon>
        <taxon>eudicotyledons</taxon>
        <taxon>Gunneridae</taxon>
        <taxon>Pentapetalae</taxon>
        <taxon>rosids</taxon>
        <taxon>malvids</taxon>
        <taxon>Myrtales</taxon>
        <taxon>Myrtaceae</taxon>
        <taxon>Myrtoideae</taxon>
        <taxon>Eucalypteae</taxon>
        <taxon>Eucalyptus</taxon>
    </lineage>
</organism>
<evidence type="ECO:0000256" key="4">
    <source>
        <dbReference type="ARBA" id="ARBA00022679"/>
    </source>
</evidence>
<dbReference type="Pfam" id="PF00069">
    <property type="entry name" value="Pkinase"/>
    <property type="match status" value="1"/>
</dbReference>
<keyword evidence="5 10" id="KW-0547">Nucleotide-binding</keyword>
<protein>
    <recommendedName>
        <fullName evidence="2">non-specific serine/threonine protein kinase</fullName>
        <ecNumber evidence="2">2.7.11.1</ecNumber>
    </recommendedName>
</protein>
<dbReference type="InterPro" id="IPR008271">
    <property type="entry name" value="Ser/Thr_kinase_AS"/>
</dbReference>
<keyword evidence="7 10" id="KW-0067">ATP-binding</keyword>
<feature type="domain" description="Protein kinase" evidence="12">
    <location>
        <begin position="9"/>
        <end position="274"/>
    </location>
</feature>
<proteinExistence type="inferred from homology"/>
<dbReference type="PROSITE" id="PS50011">
    <property type="entry name" value="PROTEIN_KINASE_DOM"/>
    <property type="match status" value="1"/>
</dbReference>
<keyword evidence="6" id="KW-0418">Kinase</keyword>